<feature type="compositionally biased region" description="Basic and acidic residues" evidence="1">
    <location>
        <begin position="315"/>
        <end position="324"/>
    </location>
</feature>
<reference evidence="2" key="1">
    <citation type="journal article" date="2020" name="Stud. Mycol.">
        <title>101 Dothideomycetes genomes: a test case for predicting lifestyles and emergence of pathogens.</title>
        <authorList>
            <person name="Haridas S."/>
            <person name="Albert R."/>
            <person name="Binder M."/>
            <person name="Bloem J."/>
            <person name="Labutti K."/>
            <person name="Salamov A."/>
            <person name="Andreopoulos B."/>
            <person name="Baker S."/>
            <person name="Barry K."/>
            <person name="Bills G."/>
            <person name="Bluhm B."/>
            <person name="Cannon C."/>
            <person name="Castanera R."/>
            <person name="Culley D."/>
            <person name="Daum C."/>
            <person name="Ezra D."/>
            <person name="Gonzalez J."/>
            <person name="Henrissat B."/>
            <person name="Kuo A."/>
            <person name="Liang C."/>
            <person name="Lipzen A."/>
            <person name="Lutzoni F."/>
            <person name="Magnuson J."/>
            <person name="Mondo S."/>
            <person name="Nolan M."/>
            <person name="Ohm R."/>
            <person name="Pangilinan J."/>
            <person name="Park H.-J."/>
            <person name="Ramirez L."/>
            <person name="Alfaro M."/>
            <person name="Sun H."/>
            <person name="Tritt A."/>
            <person name="Yoshinaga Y."/>
            <person name="Zwiers L.-H."/>
            <person name="Turgeon B."/>
            <person name="Goodwin S."/>
            <person name="Spatafora J."/>
            <person name="Crous P."/>
            <person name="Grigoriev I."/>
        </authorList>
    </citation>
    <scope>NUCLEOTIDE SEQUENCE</scope>
    <source>
        <strain evidence="2">CBS 125425</strain>
    </source>
</reference>
<dbReference type="EMBL" id="ML996111">
    <property type="protein sequence ID" value="KAF2738135.1"/>
    <property type="molecule type" value="Genomic_DNA"/>
</dbReference>
<feature type="compositionally biased region" description="Polar residues" evidence="1">
    <location>
        <begin position="351"/>
        <end position="370"/>
    </location>
</feature>
<feature type="compositionally biased region" description="Polar residues" evidence="1">
    <location>
        <begin position="431"/>
        <end position="450"/>
    </location>
</feature>
<gene>
    <name evidence="2" type="ORF">EJ04DRAFT_486878</name>
</gene>
<name>A0A9P4V769_9PLEO</name>
<evidence type="ECO:0000313" key="3">
    <source>
        <dbReference type="Proteomes" id="UP000799444"/>
    </source>
</evidence>
<accession>A0A9P4V769</accession>
<feature type="region of interest" description="Disordered" evidence="1">
    <location>
        <begin position="238"/>
        <end position="267"/>
    </location>
</feature>
<evidence type="ECO:0000256" key="1">
    <source>
        <dbReference type="SAM" id="MobiDB-lite"/>
    </source>
</evidence>
<feature type="region of interest" description="Disordered" evidence="1">
    <location>
        <begin position="342"/>
        <end position="390"/>
    </location>
</feature>
<feature type="region of interest" description="Disordered" evidence="1">
    <location>
        <begin position="23"/>
        <end position="178"/>
    </location>
</feature>
<feature type="region of interest" description="Disordered" evidence="1">
    <location>
        <begin position="413"/>
        <end position="458"/>
    </location>
</feature>
<dbReference type="Proteomes" id="UP000799444">
    <property type="component" value="Unassembled WGS sequence"/>
</dbReference>
<keyword evidence="3" id="KW-1185">Reference proteome</keyword>
<comment type="caution">
    <text evidence="2">The sequence shown here is derived from an EMBL/GenBank/DDBJ whole genome shotgun (WGS) entry which is preliminary data.</text>
</comment>
<evidence type="ECO:0000313" key="2">
    <source>
        <dbReference type="EMBL" id="KAF2738135.1"/>
    </source>
</evidence>
<proteinExistence type="predicted"/>
<protein>
    <submittedName>
        <fullName evidence="2">Uncharacterized protein</fullName>
    </submittedName>
</protein>
<feature type="compositionally biased region" description="Basic residues" evidence="1">
    <location>
        <begin position="168"/>
        <end position="178"/>
    </location>
</feature>
<dbReference type="AlphaFoldDB" id="A0A9P4V769"/>
<sequence length="660" mass="73169">MLMYRPDREKFEELRARWETAQDATGRVSNMVGRKDKQAAVHQPAETEPNGSSSKLRRKLSDGFSFISKPLSHRKTTPGRLPPGQVVPNQTLSPVDDHSPTPEDVRATQESEATPKPLAQSRTMSFIPRPARSESWSSMTPPRSPPIFALPPVARPRLSKIPSPPAIRNRKTSPRQHIRQHTVQQAKHIAAGRAFASADTSTPTAMSAVRSHTTPNLKKGVHSPRPSFMMARRSAVVQQTSLKENTPTRQAENRRASQIQTTNVKRNSLQGQPVLRRSLVPSTSLERKPSVYTTPPANVKRLSSTMAANGSPAAKRTEARHRTSAEVPASIRKATTGTIVQPRLMGPIDPSTPSVEGTATQTKLPSTSTEGDLRRRTLQPSSGFSGLGMPARSVMGTNHQVRLPRSTTIHNFHKYLDAPPPVPPIPEKYKSSPQSVSGKSDASPSHSRVPSQKLPDSDKLFSAEDASDKELLVFPSSPGALFPKVSREWTIPSRNFEEADKNSHLQVFEYMPAEWWAGRLRSRLDKWHMEAMKAQLDSKYKPQDALSQLGVEKDKLATCYIFLQLRDLCATAQAADSLWDFEYKYRQDNHLVETMANLPPLHKRYDNEHSTKGPFGRAMRKLTPRKSSMVNLLKVMGWSKSDEAKPMASAASNEGSSGMN</sequence>
<feature type="compositionally biased region" description="Basic and acidic residues" evidence="1">
    <location>
        <begin position="95"/>
        <end position="109"/>
    </location>
</feature>
<feature type="region of interest" description="Disordered" evidence="1">
    <location>
        <begin position="306"/>
        <end position="327"/>
    </location>
</feature>
<dbReference type="OrthoDB" id="3557758at2759"/>
<organism evidence="2 3">
    <name type="scientific">Polyplosphaeria fusca</name>
    <dbReference type="NCBI Taxonomy" id="682080"/>
    <lineage>
        <taxon>Eukaryota</taxon>
        <taxon>Fungi</taxon>
        <taxon>Dikarya</taxon>
        <taxon>Ascomycota</taxon>
        <taxon>Pezizomycotina</taxon>
        <taxon>Dothideomycetes</taxon>
        <taxon>Pleosporomycetidae</taxon>
        <taxon>Pleosporales</taxon>
        <taxon>Tetraplosphaeriaceae</taxon>
        <taxon>Polyplosphaeria</taxon>
    </lineage>
</organism>